<dbReference type="Proteomes" id="UP000316628">
    <property type="component" value="Unassembled WGS sequence"/>
</dbReference>
<proteinExistence type="predicted"/>
<evidence type="ECO:0000313" key="2">
    <source>
        <dbReference type="Proteomes" id="UP000316628"/>
    </source>
</evidence>
<name>A0A543JRW3_9PSEU</name>
<reference evidence="1 2" key="1">
    <citation type="submission" date="2019-06" db="EMBL/GenBank/DDBJ databases">
        <title>Sequencing the genomes of 1000 actinobacteria strains.</title>
        <authorList>
            <person name="Klenk H.-P."/>
        </authorList>
    </citation>
    <scope>NUCLEOTIDE SEQUENCE [LARGE SCALE GENOMIC DNA]</scope>
    <source>
        <strain evidence="1 2">DSM 45456</strain>
    </source>
</reference>
<gene>
    <name evidence="1" type="ORF">FHX81_7968</name>
</gene>
<dbReference type="AlphaFoldDB" id="A0A543JRW3"/>
<evidence type="ECO:0000313" key="1">
    <source>
        <dbReference type="EMBL" id="TQM85484.1"/>
    </source>
</evidence>
<dbReference type="OrthoDB" id="3947787at2"/>
<accession>A0A543JRW3</accession>
<dbReference type="EMBL" id="VFPP01000001">
    <property type="protein sequence ID" value="TQM85484.1"/>
    <property type="molecule type" value="Genomic_DNA"/>
</dbReference>
<dbReference type="RefSeq" id="WP_141983514.1">
    <property type="nucleotide sequence ID" value="NZ_VFPP01000001.1"/>
</dbReference>
<organism evidence="1 2">
    <name type="scientific">Saccharothrix saharensis</name>
    <dbReference type="NCBI Taxonomy" id="571190"/>
    <lineage>
        <taxon>Bacteria</taxon>
        <taxon>Bacillati</taxon>
        <taxon>Actinomycetota</taxon>
        <taxon>Actinomycetes</taxon>
        <taxon>Pseudonocardiales</taxon>
        <taxon>Pseudonocardiaceae</taxon>
        <taxon>Saccharothrix</taxon>
    </lineage>
</organism>
<keyword evidence="2" id="KW-1185">Reference proteome</keyword>
<sequence length="582" mass="63896">MEKRPDGRTATPQTLRLRTATRTLRLHLDELPIDYDLAVPGDRFLAGMAFMFARQRYACAESMIGSGFGGTVIGSMARGLFVDGLRWLWIANHPDRRRCLLGELRDERNRLCILLEETDASIGNKPRWLMPLPDIADLTGQSLSWLDAPPMPDDAELLDHFLARRVDPQPSSGSGEHAELLRRTHTLLDMSGLRGAVMVLAHAGHGNHLGLLSSLTEDGAAACDLRADHEALFMQVAAVGVAATLLGVAETVPETWPADVSRRPFLERAVELAADVAAAAVPIHKLDTARRPTPQARKKSTKAPPVVLMRPGIVLDAEELLPDVNSVDAVIAAAQEYDRLTRSGWSTRPQTFDQPTLHAKLAYNGGHSNLQAVMATYDKPGSAVIAPYAARMLLEEAARMRWRYSAGDPEAFKVRAKQYFDEFRARRRKTIETLAGSGVPRAEAHRIFALPGNIQVITPEDEIAPNRQALPKIDTMLREMGAPYPEPGWLEVAYSLLSQITHSTALGHLHAIRFRHDTLVNELSPEMLGLTLDVACLGSAHLIGMGARLLTGDGQDAVRYHQDLVRQAAMVHSAAQWVHGLD</sequence>
<comment type="caution">
    <text evidence="1">The sequence shown here is derived from an EMBL/GenBank/DDBJ whole genome shotgun (WGS) entry which is preliminary data.</text>
</comment>
<protein>
    <submittedName>
        <fullName evidence="1">Uncharacterized protein</fullName>
    </submittedName>
</protein>